<dbReference type="STRING" id="519424.AZF04_03820"/>
<keyword evidence="3" id="KW-1185">Reference proteome</keyword>
<feature type="transmembrane region" description="Helical" evidence="1">
    <location>
        <begin position="6"/>
        <end position="28"/>
    </location>
</feature>
<dbReference type="Gene3D" id="2.40.50.660">
    <property type="match status" value="1"/>
</dbReference>
<dbReference type="Pfam" id="PF10694">
    <property type="entry name" value="DUF2500"/>
    <property type="match status" value="1"/>
</dbReference>
<protein>
    <recommendedName>
        <fullName evidence="4">DUF2500 domain-containing protein</fullName>
    </recommendedName>
</protein>
<dbReference type="Proteomes" id="UP000075806">
    <property type="component" value="Unassembled WGS sequence"/>
</dbReference>
<proteinExistence type="predicted"/>
<evidence type="ECO:0000313" key="3">
    <source>
        <dbReference type="Proteomes" id="UP000075806"/>
    </source>
</evidence>
<dbReference type="EMBL" id="LTAO01000012">
    <property type="protein sequence ID" value="KYG31914.1"/>
    <property type="molecule type" value="Genomic_DNA"/>
</dbReference>
<dbReference type="AlphaFoldDB" id="A0A161PGK3"/>
<gene>
    <name evidence="2" type="ORF">AZF04_03820</name>
</gene>
<dbReference type="InterPro" id="IPR019635">
    <property type="entry name" value="DUF2500"/>
</dbReference>
<dbReference type="OrthoDB" id="282886at2"/>
<name>A0A161PGK3_9BACI</name>
<evidence type="ECO:0000313" key="2">
    <source>
        <dbReference type="EMBL" id="KYG31914.1"/>
    </source>
</evidence>
<sequence>MLDTFSIAGIIIPFFFIIVIVIILWAVIKEFKQWTYNNQQPLQTVSAKVLTKRMEHRTSGNDHHISSSTLYYATFDLEDQSRLECRVSGKEYGQLAEGDLGYLTHKGTRFKVFELKKSTGDHPL</sequence>
<dbReference type="RefSeq" id="WP_061948272.1">
    <property type="nucleotide sequence ID" value="NZ_LTAO01000012.1"/>
</dbReference>
<keyword evidence="1" id="KW-0812">Transmembrane</keyword>
<evidence type="ECO:0000256" key="1">
    <source>
        <dbReference type="SAM" id="Phobius"/>
    </source>
</evidence>
<accession>A0A161PGK3</accession>
<evidence type="ECO:0008006" key="4">
    <source>
        <dbReference type="Google" id="ProtNLM"/>
    </source>
</evidence>
<keyword evidence="1" id="KW-0472">Membrane</keyword>
<comment type="caution">
    <text evidence="2">The sequence shown here is derived from an EMBL/GenBank/DDBJ whole genome shotgun (WGS) entry which is preliminary data.</text>
</comment>
<keyword evidence="1" id="KW-1133">Transmembrane helix</keyword>
<reference evidence="2" key="1">
    <citation type="submission" date="2016-02" db="EMBL/GenBank/DDBJ databases">
        <title>Genome sequence of Bacillus trypoxylicola KCTC 13244(T).</title>
        <authorList>
            <person name="Jeong H."/>
            <person name="Park S.-H."/>
            <person name="Choi S.-K."/>
        </authorList>
    </citation>
    <scope>NUCLEOTIDE SEQUENCE [LARGE SCALE GENOMIC DNA]</scope>
    <source>
        <strain evidence="2">KCTC 13244</strain>
    </source>
</reference>
<organism evidence="2 3">
    <name type="scientific">Alkalihalobacillus trypoxylicola</name>
    <dbReference type="NCBI Taxonomy" id="519424"/>
    <lineage>
        <taxon>Bacteria</taxon>
        <taxon>Bacillati</taxon>
        <taxon>Bacillota</taxon>
        <taxon>Bacilli</taxon>
        <taxon>Bacillales</taxon>
        <taxon>Bacillaceae</taxon>
        <taxon>Alkalihalobacillus</taxon>
    </lineage>
</organism>